<dbReference type="Proteomes" id="UP000011083">
    <property type="component" value="Unassembled WGS sequence"/>
</dbReference>
<keyword evidence="4" id="KW-1185">Reference proteome</keyword>
<dbReference type="GO" id="GO:0006749">
    <property type="term" value="P:glutathione metabolic process"/>
    <property type="evidence" value="ECO:0007669"/>
    <property type="project" value="TreeGrafter"/>
</dbReference>
<dbReference type="SFLD" id="SFLDG00363">
    <property type="entry name" value="AMPS_(cytGST):_Alpha-__Mu-__Pi"/>
    <property type="match status" value="1"/>
</dbReference>
<dbReference type="PROSITE" id="PS50405">
    <property type="entry name" value="GST_CTER"/>
    <property type="match status" value="1"/>
</dbReference>
<dbReference type="PROSITE" id="PS50404">
    <property type="entry name" value="GST_NTER"/>
    <property type="match status" value="1"/>
</dbReference>
<dbReference type="PANTHER" id="PTHR11571:SF150">
    <property type="entry name" value="GLUTATHIONE S-TRANSFERASE"/>
    <property type="match status" value="1"/>
</dbReference>
<dbReference type="GeneID" id="14921589"/>
<dbReference type="FunFam" id="1.20.1050.10:FF:000030">
    <property type="entry name" value="Glutathione S-transferase S1"/>
    <property type="match status" value="1"/>
</dbReference>
<dbReference type="InterPro" id="IPR036249">
    <property type="entry name" value="Thioredoxin-like_sf"/>
</dbReference>
<keyword evidence="3" id="KW-0808">Transferase</keyword>
<sequence>MTTTAVTKPTLTYFNLPGLAEAPRLLLEDAGVDYDYVAVANWAELKPEFQAAGKAPFGQLPIYEDPSGLSLAQSSAITRHLAREHGYYGTSAHEAALIDQAAEGVVDIRTRVIQAVFRTPEEQKAEARAQLLADYLPGQLAIFSKLLEKNGDNGFLVGSKLSYADVYLWTTVAMLNTRVEGSQEVTAKYPAITSFFDRFAARDRVKAYLARDVYAKKE</sequence>
<dbReference type="InterPro" id="IPR050213">
    <property type="entry name" value="GST_superfamily"/>
</dbReference>
<dbReference type="RefSeq" id="XP_004344122.1">
    <property type="nucleotide sequence ID" value="XM_004344072.1"/>
</dbReference>
<dbReference type="OrthoDB" id="414243at2759"/>
<evidence type="ECO:0000313" key="3">
    <source>
        <dbReference type="EMBL" id="ELR20719.1"/>
    </source>
</evidence>
<evidence type="ECO:0000313" key="4">
    <source>
        <dbReference type="Proteomes" id="UP000011083"/>
    </source>
</evidence>
<dbReference type="Gene3D" id="3.40.30.10">
    <property type="entry name" value="Glutaredoxin"/>
    <property type="match status" value="1"/>
</dbReference>
<dbReference type="STRING" id="1257118.L8H5D6"/>
<dbReference type="Pfam" id="PF02798">
    <property type="entry name" value="GST_N"/>
    <property type="match status" value="1"/>
</dbReference>
<dbReference type="Pfam" id="PF14497">
    <property type="entry name" value="GST_C_3"/>
    <property type="match status" value="1"/>
</dbReference>
<dbReference type="InterPro" id="IPR036282">
    <property type="entry name" value="Glutathione-S-Trfase_C_sf"/>
</dbReference>
<proteinExistence type="predicted"/>
<dbReference type="KEGG" id="acan:ACA1_054650"/>
<dbReference type="CDD" id="cd03039">
    <property type="entry name" value="GST_N_Sigma_like"/>
    <property type="match status" value="1"/>
</dbReference>
<name>L8H5D6_ACACF</name>
<dbReference type="Gene3D" id="1.20.1050.10">
    <property type="match status" value="1"/>
</dbReference>
<evidence type="ECO:0000259" key="2">
    <source>
        <dbReference type="PROSITE" id="PS50405"/>
    </source>
</evidence>
<reference evidence="3 4" key="1">
    <citation type="journal article" date="2013" name="Genome Biol.">
        <title>Genome of Acanthamoeba castellanii highlights extensive lateral gene transfer and early evolution of tyrosine kinase signaling.</title>
        <authorList>
            <person name="Clarke M."/>
            <person name="Lohan A.J."/>
            <person name="Liu B."/>
            <person name="Lagkouvardos I."/>
            <person name="Roy S."/>
            <person name="Zafar N."/>
            <person name="Bertelli C."/>
            <person name="Schilde C."/>
            <person name="Kianianmomeni A."/>
            <person name="Burglin T.R."/>
            <person name="Frech C."/>
            <person name="Turcotte B."/>
            <person name="Kopec K.O."/>
            <person name="Synnott J.M."/>
            <person name="Choo C."/>
            <person name="Paponov I."/>
            <person name="Finkler A."/>
            <person name="Soon Heng Tan C."/>
            <person name="Hutchins A.P."/>
            <person name="Weinmeier T."/>
            <person name="Rattei T."/>
            <person name="Chu J.S."/>
            <person name="Gimenez G."/>
            <person name="Irimia M."/>
            <person name="Rigden D.J."/>
            <person name="Fitzpatrick D.A."/>
            <person name="Lorenzo-Morales J."/>
            <person name="Bateman A."/>
            <person name="Chiu C.H."/>
            <person name="Tang P."/>
            <person name="Hegemann P."/>
            <person name="Fromm H."/>
            <person name="Raoult D."/>
            <person name="Greub G."/>
            <person name="Miranda-Saavedra D."/>
            <person name="Chen N."/>
            <person name="Nash P."/>
            <person name="Ginger M.L."/>
            <person name="Horn M."/>
            <person name="Schaap P."/>
            <person name="Caler L."/>
            <person name="Loftus B."/>
        </authorList>
    </citation>
    <scope>NUCLEOTIDE SEQUENCE [LARGE SCALE GENOMIC DNA]</scope>
    <source>
        <strain evidence="3 4">Neff</strain>
    </source>
</reference>
<evidence type="ECO:0000259" key="1">
    <source>
        <dbReference type="PROSITE" id="PS50404"/>
    </source>
</evidence>
<dbReference type="VEuPathDB" id="AmoebaDB:ACA1_054650"/>
<dbReference type="SUPFAM" id="SSF47616">
    <property type="entry name" value="GST C-terminal domain-like"/>
    <property type="match status" value="1"/>
</dbReference>
<dbReference type="InterPro" id="IPR010987">
    <property type="entry name" value="Glutathione-S-Trfase_C-like"/>
</dbReference>
<gene>
    <name evidence="3" type="ORF">ACA1_054650</name>
</gene>
<dbReference type="SFLD" id="SFLDS00019">
    <property type="entry name" value="Glutathione_Transferase_(cytos"/>
    <property type="match status" value="1"/>
</dbReference>
<feature type="domain" description="GST C-terminal" evidence="2">
    <location>
        <begin position="91"/>
        <end position="218"/>
    </location>
</feature>
<dbReference type="SUPFAM" id="SSF52833">
    <property type="entry name" value="Thioredoxin-like"/>
    <property type="match status" value="1"/>
</dbReference>
<organism evidence="3 4">
    <name type="scientific">Acanthamoeba castellanii (strain ATCC 30010 / Neff)</name>
    <dbReference type="NCBI Taxonomy" id="1257118"/>
    <lineage>
        <taxon>Eukaryota</taxon>
        <taxon>Amoebozoa</taxon>
        <taxon>Discosea</taxon>
        <taxon>Longamoebia</taxon>
        <taxon>Centramoebida</taxon>
        <taxon>Acanthamoebidae</taxon>
        <taxon>Acanthamoeba</taxon>
    </lineage>
</organism>
<protein>
    <submittedName>
        <fullName evidence="3">Glutathione transferase family protein</fullName>
    </submittedName>
</protein>
<dbReference type="GO" id="GO:0004364">
    <property type="term" value="F:glutathione transferase activity"/>
    <property type="evidence" value="ECO:0007669"/>
    <property type="project" value="TreeGrafter"/>
</dbReference>
<dbReference type="PANTHER" id="PTHR11571">
    <property type="entry name" value="GLUTATHIONE S-TRANSFERASE"/>
    <property type="match status" value="1"/>
</dbReference>
<dbReference type="InterPro" id="IPR004046">
    <property type="entry name" value="GST_C"/>
</dbReference>
<dbReference type="EMBL" id="KB007909">
    <property type="protein sequence ID" value="ELR20719.1"/>
    <property type="molecule type" value="Genomic_DNA"/>
</dbReference>
<feature type="domain" description="GST N-terminal" evidence="1">
    <location>
        <begin position="7"/>
        <end position="89"/>
    </location>
</feature>
<dbReference type="SFLD" id="SFLDG01205">
    <property type="entry name" value="AMPS.1"/>
    <property type="match status" value="1"/>
</dbReference>
<dbReference type="InterPro" id="IPR004045">
    <property type="entry name" value="Glutathione_S-Trfase_N"/>
</dbReference>
<accession>L8H5D6</accession>
<dbReference type="AlphaFoldDB" id="L8H5D6"/>
<dbReference type="InterPro" id="IPR040079">
    <property type="entry name" value="Glutathione_S-Trfase"/>
</dbReference>
<dbReference type="OMA" id="AYLNIDY"/>